<dbReference type="Proteomes" id="UP001597112">
    <property type="component" value="Unassembled WGS sequence"/>
</dbReference>
<reference evidence="3" key="1">
    <citation type="journal article" date="2019" name="Int. J. Syst. Evol. Microbiol.">
        <title>The Global Catalogue of Microorganisms (GCM) 10K type strain sequencing project: providing services to taxonomists for standard genome sequencing and annotation.</title>
        <authorList>
            <consortium name="The Broad Institute Genomics Platform"/>
            <consortium name="The Broad Institute Genome Sequencing Center for Infectious Disease"/>
            <person name="Wu L."/>
            <person name="Ma J."/>
        </authorList>
    </citation>
    <scope>NUCLEOTIDE SEQUENCE [LARGE SCALE GENOMIC DNA]</scope>
    <source>
        <strain evidence="3">CCUG 58938</strain>
    </source>
</reference>
<dbReference type="RefSeq" id="WP_377584315.1">
    <property type="nucleotide sequence ID" value="NZ_JBHTKA010000013.1"/>
</dbReference>
<proteinExistence type="predicted"/>
<protein>
    <recommendedName>
        <fullName evidence="4">Lipoprotein</fullName>
    </recommendedName>
</protein>
<evidence type="ECO:0000256" key="1">
    <source>
        <dbReference type="SAM" id="SignalP"/>
    </source>
</evidence>
<comment type="caution">
    <text evidence="2">The sequence shown here is derived from an EMBL/GenBank/DDBJ whole genome shotgun (WGS) entry which is preliminary data.</text>
</comment>
<organism evidence="2 3">
    <name type="scientific">Ohtaekwangia kribbensis</name>
    <dbReference type="NCBI Taxonomy" id="688913"/>
    <lineage>
        <taxon>Bacteria</taxon>
        <taxon>Pseudomonadati</taxon>
        <taxon>Bacteroidota</taxon>
        <taxon>Cytophagia</taxon>
        <taxon>Cytophagales</taxon>
        <taxon>Fulvivirgaceae</taxon>
        <taxon>Ohtaekwangia</taxon>
    </lineage>
</organism>
<dbReference type="EMBL" id="JBHTKA010000013">
    <property type="protein sequence ID" value="MFD1002735.1"/>
    <property type="molecule type" value="Genomic_DNA"/>
</dbReference>
<accession>A0ABW3KBC5</accession>
<feature type="chain" id="PRO_5045615092" description="Lipoprotein" evidence="1">
    <location>
        <begin position="21"/>
        <end position="253"/>
    </location>
</feature>
<keyword evidence="1" id="KW-0732">Signal</keyword>
<name>A0ABW3KBC5_9BACT</name>
<feature type="signal peptide" evidence="1">
    <location>
        <begin position="1"/>
        <end position="20"/>
    </location>
</feature>
<gene>
    <name evidence="2" type="ORF">ACFQ21_25645</name>
</gene>
<evidence type="ECO:0000313" key="3">
    <source>
        <dbReference type="Proteomes" id="UP001597112"/>
    </source>
</evidence>
<keyword evidence="3" id="KW-1185">Reference proteome</keyword>
<sequence>MINRKLVCCLLLGLPIYLCACWQGKESGSAKKKGEPSVLSAVSDTSTSIHHGDALIPDFNLNEFLEVYNYQVQYIDSGYINQDNFKDKVLVLQANRDEGKYLPRSAIILLGKKNGFSIFSESKTIMPAEYNGDGYKQFDTETVKIEEGKVSFDLYAVGPNGHIYFDYAWKDGRMTLHELTGYFMGAGSHSSFTYLATTEGKGTVKEILIHTMDEDMPSENATWPIQLKSATSFEHFDYNECLQEIVQQSSLED</sequence>
<evidence type="ECO:0000313" key="2">
    <source>
        <dbReference type="EMBL" id="MFD1002735.1"/>
    </source>
</evidence>
<evidence type="ECO:0008006" key="4">
    <source>
        <dbReference type="Google" id="ProtNLM"/>
    </source>
</evidence>